<sequence length="155" mass="18055">MGSNLYLSRINSQQLEATMYMNQYRLGSKTLTAAVQPYAVTGDKTYYNNMEELHEDKNCDIAWESLQQNGLTGNEWEELNHIAEISEILVQIGQGNYRVEPTEEYVDGFVHFSNGFYHHFVHFSNIVILSWFLSCRCDMMEQDNVRHFSTKEVPL</sequence>
<dbReference type="AlphaFoldDB" id="A0A6L5YIV7"/>
<gene>
    <name evidence="1" type="ORF">FYJ59_07460</name>
</gene>
<organism evidence="1 2">
    <name type="scientific">Waltera intestinalis</name>
    <dbReference type="NCBI Taxonomy" id="2606635"/>
    <lineage>
        <taxon>Bacteria</taxon>
        <taxon>Bacillati</taxon>
        <taxon>Bacillota</taxon>
        <taxon>Clostridia</taxon>
        <taxon>Lachnospirales</taxon>
        <taxon>Lachnospiraceae</taxon>
        <taxon>Waltera</taxon>
    </lineage>
</organism>
<dbReference type="RefSeq" id="WP_154496192.1">
    <property type="nucleotide sequence ID" value="NZ_VUMU01000007.1"/>
</dbReference>
<accession>A0A6L5YIV7</accession>
<name>A0A6L5YIV7_9FIRM</name>
<evidence type="ECO:0000313" key="2">
    <source>
        <dbReference type="Proteomes" id="UP000476055"/>
    </source>
</evidence>
<evidence type="ECO:0000313" key="1">
    <source>
        <dbReference type="EMBL" id="MST58079.1"/>
    </source>
</evidence>
<keyword evidence="2" id="KW-1185">Reference proteome</keyword>
<protein>
    <submittedName>
        <fullName evidence="1">Uncharacterized protein</fullName>
    </submittedName>
</protein>
<reference evidence="1 2" key="1">
    <citation type="submission" date="2019-08" db="EMBL/GenBank/DDBJ databases">
        <title>In-depth cultivation of the pig gut microbiome towards novel bacterial diversity and tailored functional studies.</title>
        <authorList>
            <person name="Wylensek D."/>
            <person name="Hitch T.C.A."/>
            <person name="Clavel T."/>
        </authorList>
    </citation>
    <scope>NUCLEOTIDE SEQUENCE [LARGE SCALE GENOMIC DNA]</scope>
    <source>
        <strain evidence="1 2">WCA3-601-WT-6H</strain>
    </source>
</reference>
<dbReference type="Proteomes" id="UP000476055">
    <property type="component" value="Unassembled WGS sequence"/>
</dbReference>
<comment type="caution">
    <text evidence="1">The sequence shown here is derived from an EMBL/GenBank/DDBJ whole genome shotgun (WGS) entry which is preliminary data.</text>
</comment>
<dbReference type="EMBL" id="VUMU01000007">
    <property type="protein sequence ID" value="MST58079.1"/>
    <property type="molecule type" value="Genomic_DNA"/>
</dbReference>
<proteinExistence type="predicted"/>